<gene>
    <name evidence="3" type="ORF">H5410_055807</name>
</gene>
<keyword evidence="1" id="KW-0677">Repeat</keyword>
<comment type="caution">
    <text evidence="3">The sequence shown here is derived from an EMBL/GenBank/DDBJ whole genome shotgun (WGS) entry which is preliminary data.</text>
</comment>
<dbReference type="PROSITE" id="PS51903">
    <property type="entry name" value="CLP_R"/>
    <property type="match status" value="1"/>
</dbReference>
<feature type="domain" description="Clp R" evidence="2">
    <location>
        <begin position="59"/>
        <end position="92"/>
    </location>
</feature>
<proteinExistence type="predicted"/>
<dbReference type="AlphaFoldDB" id="A0A9J5WIK4"/>
<accession>A0A9J5WIK4</accession>
<dbReference type="EMBL" id="JACXVP010000011">
    <property type="protein sequence ID" value="KAG5575673.1"/>
    <property type="molecule type" value="Genomic_DNA"/>
</dbReference>
<keyword evidence="4" id="KW-1185">Reference proteome</keyword>
<dbReference type="InterPro" id="IPR036628">
    <property type="entry name" value="Clp_N_dom_sf"/>
</dbReference>
<protein>
    <recommendedName>
        <fullName evidence="2">Clp R domain-containing protein</fullName>
    </recommendedName>
</protein>
<name>A0A9J5WIK4_SOLCO</name>
<sequence length="92" mass="10300">MICDVKFPSLKLNSFVGLRGCNALDTLLVKSGETLHSKVAAATFVRRPRGCRFVPKAMFERFTEKAIKGIMLAQDEARRLGHDRTDPAGSYW</sequence>
<evidence type="ECO:0000313" key="3">
    <source>
        <dbReference type="EMBL" id="KAG5575673.1"/>
    </source>
</evidence>
<evidence type="ECO:0000313" key="4">
    <source>
        <dbReference type="Proteomes" id="UP000824120"/>
    </source>
</evidence>
<dbReference type="OrthoDB" id="1286581at2759"/>
<evidence type="ECO:0000259" key="2">
    <source>
        <dbReference type="PROSITE" id="PS51903"/>
    </source>
</evidence>
<evidence type="ECO:0000256" key="1">
    <source>
        <dbReference type="PROSITE-ProRule" id="PRU01251"/>
    </source>
</evidence>
<organism evidence="3 4">
    <name type="scientific">Solanum commersonii</name>
    <name type="common">Commerson's wild potato</name>
    <name type="synonym">Commerson's nightshade</name>
    <dbReference type="NCBI Taxonomy" id="4109"/>
    <lineage>
        <taxon>Eukaryota</taxon>
        <taxon>Viridiplantae</taxon>
        <taxon>Streptophyta</taxon>
        <taxon>Embryophyta</taxon>
        <taxon>Tracheophyta</taxon>
        <taxon>Spermatophyta</taxon>
        <taxon>Magnoliopsida</taxon>
        <taxon>eudicotyledons</taxon>
        <taxon>Gunneridae</taxon>
        <taxon>Pentapetalae</taxon>
        <taxon>asterids</taxon>
        <taxon>lamiids</taxon>
        <taxon>Solanales</taxon>
        <taxon>Solanaceae</taxon>
        <taxon>Solanoideae</taxon>
        <taxon>Solaneae</taxon>
        <taxon>Solanum</taxon>
    </lineage>
</organism>
<dbReference type="Proteomes" id="UP000824120">
    <property type="component" value="Chromosome 11"/>
</dbReference>
<dbReference type="Gene3D" id="1.10.1780.10">
    <property type="entry name" value="Clp, N-terminal domain"/>
    <property type="match status" value="1"/>
</dbReference>
<reference evidence="3 4" key="1">
    <citation type="submission" date="2020-09" db="EMBL/GenBank/DDBJ databases">
        <title>De no assembly of potato wild relative species, Solanum commersonii.</title>
        <authorList>
            <person name="Cho K."/>
        </authorList>
    </citation>
    <scope>NUCLEOTIDE SEQUENCE [LARGE SCALE GENOMIC DNA]</scope>
    <source>
        <strain evidence="3">LZ3.2</strain>
        <tissue evidence="3">Leaf</tissue>
    </source>
</reference>
<dbReference type="InterPro" id="IPR004176">
    <property type="entry name" value="Clp_R_N"/>
</dbReference>